<feature type="region of interest" description="Disordered" evidence="1">
    <location>
        <begin position="79"/>
        <end position="102"/>
    </location>
</feature>
<gene>
    <name evidence="2" type="ORF">PA7_11360</name>
</gene>
<dbReference type="EMBL" id="BJVI01000007">
    <property type="protein sequence ID" value="GEL17299.1"/>
    <property type="molecule type" value="Genomic_DNA"/>
</dbReference>
<protein>
    <submittedName>
        <fullName evidence="2">Uncharacterized protein</fullName>
    </submittedName>
</protein>
<dbReference type="AlphaFoldDB" id="A0A511CXM0"/>
<evidence type="ECO:0000313" key="3">
    <source>
        <dbReference type="Proteomes" id="UP000321328"/>
    </source>
</evidence>
<feature type="compositionally biased region" description="Polar residues" evidence="1">
    <location>
        <begin position="79"/>
        <end position="90"/>
    </location>
</feature>
<comment type="caution">
    <text evidence="2">The sequence shown here is derived from an EMBL/GenBank/DDBJ whole genome shotgun (WGS) entry which is preliminary data.</text>
</comment>
<name>A0A511CXM0_9PSEU</name>
<proteinExistence type="predicted"/>
<accession>A0A511CXM0</accession>
<sequence length="102" mass="11003">MTVSRPRGLDRDLHKGGRLLSAAEHELVIAATKHECGFEVSADDVGKEPENVEHIRLARAVRSDENVERAERKFSTLSSINLPPTTSASSPVIIADTGEKGA</sequence>
<evidence type="ECO:0000256" key="1">
    <source>
        <dbReference type="SAM" id="MobiDB-lite"/>
    </source>
</evidence>
<keyword evidence="3" id="KW-1185">Reference proteome</keyword>
<evidence type="ECO:0000313" key="2">
    <source>
        <dbReference type="EMBL" id="GEL17299.1"/>
    </source>
</evidence>
<reference evidence="2 3" key="1">
    <citation type="submission" date="2019-07" db="EMBL/GenBank/DDBJ databases">
        <title>Whole genome shotgun sequence of Pseudonocardia asaccharolytica NBRC 16224.</title>
        <authorList>
            <person name="Hosoyama A."/>
            <person name="Uohara A."/>
            <person name="Ohji S."/>
            <person name="Ichikawa N."/>
        </authorList>
    </citation>
    <scope>NUCLEOTIDE SEQUENCE [LARGE SCALE GENOMIC DNA]</scope>
    <source>
        <strain evidence="2 3">NBRC 16224</strain>
    </source>
</reference>
<organism evidence="2 3">
    <name type="scientific">Pseudonocardia asaccharolytica DSM 44247 = NBRC 16224</name>
    <dbReference type="NCBI Taxonomy" id="1123024"/>
    <lineage>
        <taxon>Bacteria</taxon>
        <taxon>Bacillati</taxon>
        <taxon>Actinomycetota</taxon>
        <taxon>Actinomycetes</taxon>
        <taxon>Pseudonocardiales</taxon>
        <taxon>Pseudonocardiaceae</taxon>
        <taxon>Pseudonocardia</taxon>
    </lineage>
</organism>
<dbReference type="Proteomes" id="UP000321328">
    <property type="component" value="Unassembled WGS sequence"/>
</dbReference>